<feature type="region of interest" description="Disordered" evidence="1">
    <location>
        <begin position="141"/>
        <end position="179"/>
    </location>
</feature>
<protein>
    <submittedName>
        <fullName evidence="2">Uncharacterized protein</fullName>
    </submittedName>
</protein>
<feature type="compositionally biased region" description="Polar residues" evidence="1">
    <location>
        <begin position="1067"/>
        <end position="1080"/>
    </location>
</feature>
<sequence>MNLNDDDEEDSFFTQHCFELAKLLRTEQTEHFLHLYDSLPSEWNGARVSKTPLEEAKESIRRLQELDENEFDQLYERVSRQQQSNLSTNDMSKQSPIVRNDDNHTMDQTISSTSRITSLAILQQKQHLERTTANNLACDEQHDLPSKHSSNSSKNSTRQLQSITNNNNNSPDMISTNNQTHVPVDSFVQLNLKPSVEISLQDYKKARVLSPTAKPRSINARTSLSQSKDVHESHTNSNNAMKKQKKSLANQYHEEASLDYFFKKDEDDRQPSRSSSSSSSSTASIPMSSKAKTDSTQPQLLPRERSKAIVNNDFDSHGSSIATKSSSENSGSARTGSASDSDDERRSRLLKKTELFSATKPTLLSTSKSFQNDAIPTIMLNATNDHRPAQHDRFSTLPAQDSYELVHLTSSNEHHLCASQLPRFKLPAVEDPNNNNHSSNDILSYTTQRPQANNLLSSSQQNQNSEHYDQYNANDSNSSRKSTTRTSKKRKQLQQQETIRTELIPGHRGDRDVDELVMFIDGNSSTKQRQNSASLRSTDTNSNTTRRKSRKSVKEAFVSTTDETKASHVDEHIQSISFVDEDQSATTAEHSVNNVTNEQNTTGNSLPNEDELHSSPNATNGEISATEWLEPVRSTTSVTDDNDSLSLSTAALNNSINEIASEPFVTVTHRRRLTKERRQDSNPSSSSSSRTSHLPSSSTNDKRRFMPQTTLQNGTARSKMRVNGPSNVKSSNSPSTIEETAPSAPQSVFQTSTVPPASSSAISNNVADQLSPRLSSHSSSSSITSSLKRPSKPPPVVFFNKSEDVQLNGVSFGFDIENPLVDKFVTETLSSSSSLPPTPSSAPLSAVDKEQETPSSTPPIDPKTSSSRRSYQQQRSNRGQVFNSGSDFHSHQHNNQNYPSQTTPLTQSSYVDPLLFLQYNQQRLISNYSQPFPYMSMARPPYISSQTQYYIIPTGYTTSTTNDATTATGQDENTSNDDDNETAQSSEHAQAPLLFYTAISAPMYLQPMKKGPSDLEQPVPIPPMYAPPYYYPTQTPHAAYFQPITPASLLIESKSQQDDSDNEDGYESSTRLFHQSRQQSSSHIMSNALQLVYSQERRNAPTDRFNLDQLTAYLAMKWTDAVGHYEQ</sequence>
<feature type="compositionally biased region" description="Polar residues" evidence="1">
    <location>
        <begin position="157"/>
        <end position="179"/>
    </location>
</feature>
<feature type="compositionally biased region" description="Low complexity" evidence="1">
    <location>
        <begin position="830"/>
        <end position="846"/>
    </location>
</feature>
<feature type="compositionally biased region" description="Basic residues" evidence="1">
    <location>
        <begin position="482"/>
        <end position="492"/>
    </location>
</feature>
<feature type="compositionally biased region" description="Polar residues" evidence="1">
    <location>
        <begin position="881"/>
        <end position="905"/>
    </location>
</feature>
<feature type="compositionally biased region" description="Polar residues" evidence="1">
    <location>
        <begin position="584"/>
        <end position="607"/>
    </location>
</feature>
<feature type="region of interest" description="Disordered" evidence="1">
    <location>
        <begin position="523"/>
        <end position="565"/>
    </location>
</feature>
<accession>A0A814RMP6</accession>
<feature type="region of interest" description="Disordered" evidence="1">
    <location>
        <begin position="669"/>
        <end position="795"/>
    </location>
</feature>
<feature type="region of interest" description="Disordered" evidence="1">
    <location>
        <begin position="80"/>
        <end position="111"/>
    </location>
</feature>
<dbReference type="Proteomes" id="UP000663828">
    <property type="component" value="Unassembled WGS sequence"/>
</dbReference>
<feature type="region of interest" description="Disordered" evidence="1">
    <location>
        <begin position="265"/>
        <end position="347"/>
    </location>
</feature>
<feature type="compositionally biased region" description="Polar residues" evidence="1">
    <location>
        <begin position="614"/>
        <end position="623"/>
    </location>
</feature>
<reference evidence="2" key="1">
    <citation type="submission" date="2021-02" db="EMBL/GenBank/DDBJ databases">
        <authorList>
            <person name="Nowell W R."/>
        </authorList>
    </citation>
    <scope>NUCLEOTIDE SEQUENCE</scope>
</reference>
<feature type="region of interest" description="Disordered" evidence="1">
    <location>
        <begin position="210"/>
        <end position="249"/>
    </location>
</feature>
<feature type="compositionally biased region" description="Polar residues" evidence="1">
    <location>
        <begin position="80"/>
        <end position="97"/>
    </location>
</feature>
<feature type="compositionally biased region" description="Low complexity" evidence="1">
    <location>
        <begin position="634"/>
        <end position="644"/>
    </location>
</feature>
<feature type="compositionally biased region" description="Polar residues" evidence="1">
    <location>
        <begin position="724"/>
        <end position="768"/>
    </location>
</feature>
<feature type="compositionally biased region" description="Low complexity" evidence="1">
    <location>
        <begin position="147"/>
        <end position="156"/>
    </location>
</feature>
<feature type="compositionally biased region" description="Low complexity" evidence="1">
    <location>
        <begin position="681"/>
        <end position="699"/>
    </location>
</feature>
<feature type="region of interest" description="Disordered" evidence="1">
    <location>
        <begin position="830"/>
        <end position="905"/>
    </location>
</feature>
<dbReference type="AlphaFoldDB" id="A0A814RMP6"/>
<comment type="caution">
    <text evidence="2">The sequence shown here is derived from an EMBL/GenBank/DDBJ whole genome shotgun (WGS) entry which is preliminary data.</text>
</comment>
<feature type="region of interest" description="Disordered" evidence="1">
    <location>
        <begin position="958"/>
        <end position="986"/>
    </location>
</feature>
<feature type="compositionally biased region" description="Low complexity" evidence="1">
    <location>
        <begin position="771"/>
        <end position="788"/>
    </location>
</feature>
<name>A0A814RMP6_ADIRI</name>
<feature type="compositionally biased region" description="Polar residues" evidence="1">
    <location>
        <begin position="707"/>
        <end position="716"/>
    </location>
</feature>
<feature type="compositionally biased region" description="Polar residues" evidence="1">
    <location>
        <begin position="523"/>
        <end position="535"/>
    </location>
</feature>
<keyword evidence="3" id="KW-1185">Reference proteome</keyword>
<feature type="compositionally biased region" description="Low complexity" evidence="1">
    <location>
        <begin position="272"/>
        <end position="289"/>
    </location>
</feature>
<feature type="region of interest" description="Disordered" evidence="1">
    <location>
        <begin position="581"/>
        <end position="644"/>
    </location>
</feature>
<feature type="region of interest" description="Disordered" evidence="1">
    <location>
        <begin position="457"/>
        <end position="510"/>
    </location>
</feature>
<evidence type="ECO:0000313" key="2">
    <source>
        <dbReference type="EMBL" id="CAF1134206.1"/>
    </source>
</evidence>
<proteinExistence type="predicted"/>
<organism evidence="2 3">
    <name type="scientific">Adineta ricciae</name>
    <name type="common">Rotifer</name>
    <dbReference type="NCBI Taxonomy" id="249248"/>
    <lineage>
        <taxon>Eukaryota</taxon>
        <taxon>Metazoa</taxon>
        <taxon>Spiralia</taxon>
        <taxon>Gnathifera</taxon>
        <taxon>Rotifera</taxon>
        <taxon>Eurotatoria</taxon>
        <taxon>Bdelloidea</taxon>
        <taxon>Adinetida</taxon>
        <taxon>Adinetidae</taxon>
        <taxon>Adineta</taxon>
    </lineage>
</organism>
<feature type="compositionally biased region" description="Polar residues" evidence="1">
    <location>
        <begin position="317"/>
        <end position="338"/>
    </location>
</feature>
<feature type="non-terminal residue" evidence="2">
    <location>
        <position position="1"/>
    </location>
</feature>
<gene>
    <name evidence="2" type="ORF">XAT740_LOCUS20067</name>
</gene>
<feature type="compositionally biased region" description="Low complexity" evidence="1">
    <location>
        <begin position="958"/>
        <end position="973"/>
    </location>
</feature>
<evidence type="ECO:0000313" key="3">
    <source>
        <dbReference type="Proteomes" id="UP000663828"/>
    </source>
</evidence>
<feature type="compositionally biased region" description="Low complexity" evidence="1">
    <location>
        <begin position="865"/>
        <end position="880"/>
    </location>
</feature>
<dbReference type="EMBL" id="CAJNOR010001388">
    <property type="protein sequence ID" value="CAF1134206.1"/>
    <property type="molecule type" value="Genomic_DNA"/>
</dbReference>
<evidence type="ECO:0000256" key="1">
    <source>
        <dbReference type="SAM" id="MobiDB-lite"/>
    </source>
</evidence>
<feature type="region of interest" description="Disordered" evidence="1">
    <location>
        <begin position="1053"/>
        <end position="1080"/>
    </location>
</feature>